<gene>
    <name evidence="17" type="ORF">FVE85_7589</name>
</gene>
<dbReference type="HAMAP" id="MF_01033">
    <property type="entry name" value="LeuB_type1"/>
    <property type="match status" value="1"/>
</dbReference>
<comment type="function">
    <text evidence="14">Catalyzes the oxidation of 3-carboxy-2-hydroxy-4-methylpentanoate (3-isopropylmalate) to 3-carboxy-4-methyl-2-oxopentanoate. The product decarboxylates to 4-methyl-2 oxopentanoate.</text>
</comment>
<comment type="caution">
    <text evidence="17">The sequence shown here is derived from an EMBL/GenBank/DDBJ whole genome shotgun (WGS) entry which is preliminary data.</text>
</comment>
<reference evidence="18" key="1">
    <citation type="journal article" date="2019" name="Nat. Commun.">
        <title>Expansion of phycobilisome linker gene families in mesophilic red algae.</title>
        <authorList>
            <person name="Lee J."/>
            <person name="Kim D."/>
            <person name="Bhattacharya D."/>
            <person name="Yoon H.S."/>
        </authorList>
    </citation>
    <scope>NUCLEOTIDE SEQUENCE [LARGE SCALE GENOMIC DNA]</scope>
    <source>
        <strain evidence="18">CCMP 1328</strain>
    </source>
</reference>
<feature type="domain" description="Isopropylmalate dehydrogenase-like" evidence="16">
    <location>
        <begin position="68"/>
        <end position="424"/>
    </location>
</feature>
<evidence type="ECO:0000256" key="5">
    <source>
        <dbReference type="ARBA" id="ARBA00013101"/>
    </source>
</evidence>
<keyword evidence="11" id="KW-0560">Oxidoreductase</keyword>
<dbReference type="Pfam" id="PF00180">
    <property type="entry name" value="Iso_dh"/>
    <property type="match status" value="1"/>
</dbReference>
<evidence type="ECO:0000256" key="9">
    <source>
        <dbReference type="ARBA" id="ARBA00022723"/>
    </source>
</evidence>
<comment type="pathway">
    <text evidence="14">Amino-acid biosynthesis; L-leucine biosynthesis; L-leucine from 3-methyl-2-oxobutanoate: step 3/4.</text>
</comment>
<sequence length="430" mass="45868">MALFVVSWLAGRVDARAGSSARARGAGECGAAACAGRSRRNASVRPSSRARAARSVVMMAGAKKSAYKVALLPGDGIGPEISAVTVDVLNGVARKFGFSIDFQEAPVGGAAIDATGVPLPDSTLELCKSSDSVLLACIGGPKWDNLERHLRPESGLLGLRKGLGLFANLRPAMTVPQLLEASSLKPEVVDGVNIMVVRELTGDVYFGTPKGIEYDEERKERKGFSNMIYWEHEVDRIARVGFETARKRGGKLCSVDKANVLDVSQLWRERVTEISKEYSDVELSHMYVDNCAMQLVRWPKQFDTIVTGNMFGDILSDQASMLVGSLGMLPSASLGDGSGPGMFEPVHGSAPDIAGKDLANPIACVLSGAMMLRYDLDQAEAADFIEQTVNAVLDKGIRTSDILSNDLKAKNIEAVGCKAMGAALVEQLSK</sequence>
<evidence type="ECO:0000256" key="14">
    <source>
        <dbReference type="RuleBase" id="RU004445"/>
    </source>
</evidence>
<evidence type="ECO:0000313" key="17">
    <source>
        <dbReference type="EMBL" id="KAA8500004.1"/>
    </source>
</evidence>
<keyword evidence="8" id="KW-0028">Amino-acid biosynthesis</keyword>
<dbReference type="GO" id="GO:0000287">
    <property type="term" value="F:magnesium ion binding"/>
    <property type="evidence" value="ECO:0007669"/>
    <property type="project" value="InterPro"/>
</dbReference>
<evidence type="ECO:0000256" key="12">
    <source>
        <dbReference type="ARBA" id="ARBA00023027"/>
    </source>
</evidence>
<evidence type="ECO:0000256" key="6">
    <source>
        <dbReference type="ARBA" id="ARBA00022430"/>
    </source>
</evidence>
<evidence type="ECO:0000256" key="1">
    <source>
        <dbReference type="ARBA" id="ARBA00001936"/>
    </source>
</evidence>
<evidence type="ECO:0000256" key="3">
    <source>
        <dbReference type="ARBA" id="ARBA00008319"/>
    </source>
</evidence>
<keyword evidence="10" id="KW-0460">Magnesium</keyword>
<keyword evidence="18" id="KW-1185">Reference proteome</keyword>
<evidence type="ECO:0000256" key="8">
    <source>
        <dbReference type="ARBA" id="ARBA00022605"/>
    </source>
</evidence>
<comment type="catalytic activity">
    <reaction evidence="14">
        <text>(2R,3S)-3-isopropylmalate + NAD(+) = 4-methyl-2-oxopentanoate + CO2 + NADH</text>
        <dbReference type="Rhea" id="RHEA:32271"/>
        <dbReference type="ChEBI" id="CHEBI:16526"/>
        <dbReference type="ChEBI" id="CHEBI:17865"/>
        <dbReference type="ChEBI" id="CHEBI:35121"/>
        <dbReference type="ChEBI" id="CHEBI:57540"/>
        <dbReference type="ChEBI" id="CHEBI:57945"/>
        <dbReference type="EC" id="1.1.1.85"/>
    </reaction>
</comment>
<dbReference type="PANTHER" id="PTHR42979">
    <property type="entry name" value="3-ISOPROPYLMALATE DEHYDROGENASE"/>
    <property type="match status" value="1"/>
</dbReference>
<accession>A0A5J4ZAL2</accession>
<dbReference type="SMART" id="SM01329">
    <property type="entry name" value="Iso_dh"/>
    <property type="match status" value="1"/>
</dbReference>
<dbReference type="EMBL" id="VRMN01000001">
    <property type="protein sequence ID" value="KAA8500004.1"/>
    <property type="molecule type" value="Genomic_DNA"/>
</dbReference>
<keyword evidence="12 14" id="KW-0520">NAD</keyword>
<comment type="cofactor">
    <cofactor evidence="14">
        <name>Mg(2+)</name>
        <dbReference type="ChEBI" id="CHEBI:18420"/>
    </cofactor>
    <cofactor evidence="14">
        <name>Mn(2+)</name>
        <dbReference type="ChEBI" id="CHEBI:29035"/>
    </cofactor>
    <text evidence="14">Binds 1 Mg(2+) or Mn(2+) ion per subunit.</text>
</comment>
<dbReference type="InterPro" id="IPR019818">
    <property type="entry name" value="IsoCit/isopropylmalate_DH_CS"/>
</dbReference>
<evidence type="ECO:0000259" key="16">
    <source>
        <dbReference type="SMART" id="SM01329"/>
    </source>
</evidence>
<dbReference type="OMA" id="EYDLGAR"/>
<name>A0A5J4ZAL2_PORPP</name>
<evidence type="ECO:0000256" key="4">
    <source>
        <dbReference type="ARBA" id="ARBA00011738"/>
    </source>
</evidence>
<proteinExistence type="inferred from homology"/>
<keyword evidence="15" id="KW-0732">Signal</keyword>
<evidence type="ECO:0000256" key="11">
    <source>
        <dbReference type="ARBA" id="ARBA00023002"/>
    </source>
</evidence>
<organism evidence="17 18">
    <name type="scientific">Porphyridium purpureum</name>
    <name type="common">Red alga</name>
    <name type="synonym">Porphyridium cruentum</name>
    <dbReference type="NCBI Taxonomy" id="35688"/>
    <lineage>
        <taxon>Eukaryota</taxon>
        <taxon>Rhodophyta</taxon>
        <taxon>Bangiophyceae</taxon>
        <taxon>Porphyridiales</taxon>
        <taxon>Porphyridiaceae</taxon>
        <taxon>Porphyridium</taxon>
    </lineage>
</organism>
<evidence type="ECO:0000256" key="15">
    <source>
        <dbReference type="SAM" id="SignalP"/>
    </source>
</evidence>
<feature type="signal peptide" evidence="15">
    <location>
        <begin position="1"/>
        <end position="15"/>
    </location>
</feature>
<dbReference type="AlphaFoldDB" id="A0A5J4ZAL2"/>
<evidence type="ECO:0000256" key="13">
    <source>
        <dbReference type="ARBA" id="ARBA00023304"/>
    </source>
</evidence>
<dbReference type="PROSITE" id="PS00470">
    <property type="entry name" value="IDH_IMDH"/>
    <property type="match status" value="1"/>
</dbReference>
<comment type="subunit">
    <text evidence="4 14">Homodimer.</text>
</comment>
<dbReference type="FunFam" id="3.40.718.10:FF:000028">
    <property type="entry name" value="3-isopropylmalate dehydrogenase"/>
    <property type="match status" value="1"/>
</dbReference>
<dbReference type="PANTHER" id="PTHR42979:SF1">
    <property type="entry name" value="3-ISOPROPYLMALATE DEHYDROGENASE"/>
    <property type="match status" value="1"/>
</dbReference>
<dbReference type="Gene3D" id="3.40.718.10">
    <property type="entry name" value="Isopropylmalate Dehydrogenase"/>
    <property type="match status" value="1"/>
</dbReference>
<evidence type="ECO:0000256" key="10">
    <source>
        <dbReference type="ARBA" id="ARBA00022842"/>
    </source>
</evidence>
<dbReference type="InterPro" id="IPR004429">
    <property type="entry name" value="Isopropylmalate_DH"/>
</dbReference>
<dbReference type="UniPathway" id="UPA00048">
    <property type="reaction ID" value="UER00072"/>
</dbReference>
<dbReference type="SUPFAM" id="SSF53659">
    <property type="entry name" value="Isocitrate/Isopropylmalate dehydrogenase-like"/>
    <property type="match status" value="1"/>
</dbReference>
<feature type="chain" id="PRO_5023942201" description="3-isopropylmalate dehydrogenase" evidence="15">
    <location>
        <begin position="16"/>
        <end position="430"/>
    </location>
</feature>
<dbReference type="GO" id="GO:0003862">
    <property type="term" value="F:3-isopropylmalate dehydrogenase activity"/>
    <property type="evidence" value="ECO:0007669"/>
    <property type="project" value="UniProtKB-EC"/>
</dbReference>
<dbReference type="Proteomes" id="UP000324585">
    <property type="component" value="Unassembled WGS sequence"/>
</dbReference>
<protein>
    <recommendedName>
        <fullName evidence="5 14">3-isopropylmalate dehydrogenase</fullName>
        <ecNumber evidence="5 14">1.1.1.85</ecNumber>
    </recommendedName>
</protein>
<keyword evidence="13 14" id="KW-0100">Branched-chain amino acid biosynthesis</keyword>
<dbReference type="GO" id="GO:0051287">
    <property type="term" value="F:NAD binding"/>
    <property type="evidence" value="ECO:0007669"/>
    <property type="project" value="InterPro"/>
</dbReference>
<dbReference type="EC" id="1.1.1.85" evidence="5 14"/>
<keyword evidence="7" id="KW-0963">Cytoplasm</keyword>
<dbReference type="GO" id="GO:0009098">
    <property type="term" value="P:L-leucine biosynthetic process"/>
    <property type="evidence" value="ECO:0007669"/>
    <property type="project" value="UniProtKB-UniPathway"/>
</dbReference>
<dbReference type="InterPro" id="IPR024084">
    <property type="entry name" value="IsoPropMal-DH-like_dom"/>
</dbReference>
<dbReference type="GO" id="GO:0005829">
    <property type="term" value="C:cytosol"/>
    <property type="evidence" value="ECO:0007669"/>
    <property type="project" value="TreeGrafter"/>
</dbReference>
<evidence type="ECO:0000256" key="7">
    <source>
        <dbReference type="ARBA" id="ARBA00022490"/>
    </source>
</evidence>
<dbReference type="OrthoDB" id="419183at2759"/>
<comment type="similarity">
    <text evidence="3">Belongs to the isocitrate and isopropylmalate dehydrogenases family. LeuB type 1 subfamily.</text>
</comment>
<evidence type="ECO:0000256" key="2">
    <source>
        <dbReference type="ARBA" id="ARBA00004496"/>
    </source>
</evidence>
<comment type="subcellular location">
    <subcellularLocation>
        <location evidence="2">Cytoplasm</location>
    </subcellularLocation>
</comment>
<keyword evidence="6 14" id="KW-0432">Leucine biosynthesis</keyword>
<comment type="cofactor">
    <cofactor evidence="1">
        <name>Mn(2+)</name>
        <dbReference type="ChEBI" id="CHEBI:29035"/>
    </cofactor>
</comment>
<keyword evidence="9 14" id="KW-0479">Metal-binding</keyword>
<dbReference type="NCBIfam" id="TIGR00169">
    <property type="entry name" value="leuB"/>
    <property type="match status" value="1"/>
</dbReference>
<evidence type="ECO:0000313" key="18">
    <source>
        <dbReference type="Proteomes" id="UP000324585"/>
    </source>
</evidence>